<dbReference type="Gene3D" id="3.30.70.1470">
    <property type="entry name" value="Caspase-like"/>
    <property type="match status" value="1"/>
</dbReference>
<dbReference type="PROSITE" id="PS50208">
    <property type="entry name" value="CASPASE_P20"/>
    <property type="match status" value="1"/>
</dbReference>
<evidence type="ECO:0000313" key="9">
    <source>
        <dbReference type="Proteomes" id="UP000245119"/>
    </source>
</evidence>
<dbReference type="EMBL" id="PZQS01000001">
    <property type="protein sequence ID" value="PVD38849.1"/>
    <property type="molecule type" value="Genomic_DNA"/>
</dbReference>
<dbReference type="Proteomes" id="UP000245119">
    <property type="component" value="Linkage Group LG1"/>
</dbReference>
<evidence type="ECO:0000256" key="4">
    <source>
        <dbReference type="RuleBase" id="RU003971"/>
    </source>
</evidence>
<accession>A0A2T7PZL2</accession>
<protein>
    <recommendedName>
        <fullName evidence="10">Caspase family p20 domain-containing protein</fullName>
    </recommendedName>
</protein>
<dbReference type="STRING" id="400727.A0A2T7PZL2"/>
<dbReference type="PROSITE" id="PS50168">
    <property type="entry name" value="DED"/>
    <property type="match status" value="1"/>
</dbReference>
<dbReference type="PROSITE" id="PS01121">
    <property type="entry name" value="CASPASE_HIS"/>
    <property type="match status" value="1"/>
</dbReference>
<dbReference type="SUPFAM" id="SSF52129">
    <property type="entry name" value="Caspase-like"/>
    <property type="match status" value="1"/>
</dbReference>
<keyword evidence="2" id="KW-0053">Apoptosis</keyword>
<dbReference type="SMART" id="SM00031">
    <property type="entry name" value="DED"/>
    <property type="match status" value="1"/>
</dbReference>
<dbReference type="InterPro" id="IPR002138">
    <property type="entry name" value="Pept_C14_p10"/>
</dbReference>
<dbReference type="PANTHER" id="PTHR48169">
    <property type="entry name" value="DED DOMAIN-CONTAINING PROTEIN"/>
    <property type="match status" value="1"/>
</dbReference>
<dbReference type="PROSITE" id="PS50207">
    <property type="entry name" value="CASPASE_P10"/>
    <property type="match status" value="1"/>
</dbReference>
<comment type="caution">
    <text evidence="8">The sequence shown here is derived from an EMBL/GenBank/DDBJ whole genome shotgun (WGS) entry which is preliminary data.</text>
</comment>
<dbReference type="GO" id="GO:0004197">
    <property type="term" value="F:cysteine-type endopeptidase activity"/>
    <property type="evidence" value="ECO:0007669"/>
    <property type="project" value="InterPro"/>
</dbReference>
<dbReference type="InterPro" id="IPR001875">
    <property type="entry name" value="DED_dom"/>
</dbReference>
<dbReference type="SUPFAM" id="SSF47986">
    <property type="entry name" value="DEATH domain"/>
    <property type="match status" value="1"/>
</dbReference>
<dbReference type="GO" id="GO:0051604">
    <property type="term" value="P:protein maturation"/>
    <property type="evidence" value="ECO:0007669"/>
    <property type="project" value="UniProtKB-ARBA"/>
</dbReference>
<dbReference type="Gene3D" id="1.10.533.10">
    <property type="entry name" value="Death Domain, Fas"/>
    <property type="match status" value="1"/>
</dbReference>
<dbReference type="AlphaFoldDB" id="A0A2T7PZL2"/>
<dbReference type="GO" id="GO:0042981">
    <property type="term" value="P:regulation of apoptotic process"/>
    <property type="evidence" value="ECO:0007669"/>
    <property type="project" value="InterPro"/>
</dbReference>
<evidence type="ECO:0000259" key="5">
    <source>
        <dbReference type="PROSITE" id="PS50168"/>
    </source>
</evidence>
<sequence>MGDTLQEDAIVLPRPELREAVMIVDNELHDDDVKTLKFLCQNLVPGNKVNRVKTAHELMDLLESRNLLSSVNYDLIPDLLQCIGRIDIIDVPSPVGPKADDVDVRSSRTKSSPLILQSTRISSDSLELLCIPTSNHHQVPDSGINPRQKTPDVFPAANITSFRFSLPVEANSSPRNTNIVCDPEETTVTQLTPGNVGGEPVAPPSHCPAAKIADAARADNQAEDRQALQDALDIEIVPEKIKEVLAKEIPDEYWVEISNHLCVPLRETGHSPKGVALGLDSWEVSMQESVYSHNEASSAVQIGQITNNVQRMSLQSQNPVPIYKMTSMPRGICLIINNRNFYKDGQRRSKEMPVREGTEIDKEKLMRTFGNLGFIVQPHDDVTDTGMLQVISQMALEDHTSYDCFVCCILTHGLQGELYGYPDIQTDAPIATDSPQEIIPNEADFLLGYATVPGYVSYRSKTRGSWYITKLTELLSRHAYE</sequence>
<evidence type="ECO:0008006" key="10">
    <source>
        <dbReference type="Google" id="ProtNLM"/>
    </source>
</evidence>
<feature type="domain" description="Caspase family p20" evidence="7">
    <location>
        <begin position="329"/>
        <end position="421"/>
    </location>
</feature>
<evidence type="ECO:0000256" key="3">
    <source>
        <dbReference type="ARBA" id="ARBA00022737"/>
    </source>
</evidence>
<evidence type="ECO:0000259" key="6">
    <source>
        <dbReference type="PROSITE" id="PS50207"/>
    </source>
</evidence>
<comment type="similarity">
    <text evidence="1 4">Belongs to the peptidase C14A family.</text>
</comment>
<dbReference type="GO" id="GO:0006915">
    <property type="term" value="P:apoptotic process"/>
    <property type="evidence" value="ECO:0007669"/>
    <property type="project" value="UniProtKB-KW"/>
</dbReference>
<dbReference type="Pfam" id="PF00656">
    <property type="entry name" value="Peptidase_C14"/>
    <property type="match status" value="2"/>
</dbReference>
<dbReference type="PANTHER" id="PTHR48169:SF7">
    <property type="entry name" value="CASPASE 10"/>
    <property type="match status" value="1"/>
</dbReference>
<organism evidence="8 9">
    <name type="scientific">Pomacea canaliculata</name>
    <name type="common">Golden apple snail</name>
    <dbReference type="NCBI Taxonomy" id="400727"/>
    <lineage>
        <taxon>Eukaryota</taxon>
        <taxon>Metazoa</taxon>
        <taxon>Spiralia</taxon>
        <taxon>Lophotrochozoa</taxon>
        <taxon>Mollusca</taxon>
        <taxon>Gastropoda</taxon>
        <taxon>Caenogastropoda</taxon>
        <taxon>Architaenioglossa</taxon>
        <taxon>Ampullarioidea</taxon>
        <taxon>Ampullariidae</taxon>
        <taxon>Pomacea</taxon>
    </lineage>
</organism>
<feature type="domain" description="DED" evidence="5">
    <location>
        <begin position="16"/>
        <end position="89"/>
    </location>
</feature>
<keyword evidence="3" id="KW-0677">Repeat</keyword>
<keyword evidence="9" id="KW-1185">Reference proteome</keyword>
<reference evidence="8 9" key="1">
    <citation type="submission" date="2018-04" db="EMBL/GenBank/DDBJ databases">
        <title>The genome of golden apple snail Pomacea canaliculata provides insight into stress tolerance and invasive adaptation.</title>
        <authorList>
            <person name="Liu C."/>
            <person name="Liu B."/>
            <person name="Ren Y."/>
            <person name="Zhang Y."/>
            <person name="Wang H."/>
            <person name="Li S."/>
            <person name="Jiang F."/>
            <person name="Yin L."/>
            <person name="Zhang G."/>
            <person name="Qian W."/>
            <person name="Fan W."/>
        </authorList>
    </citation>
    <scope>NUCLEOTIDE SEQUENCE [LARGE SCALE GENOMIC DNA]</scope>
    <source>
        <strain evidence="8">SZHN2017</strain>
        <tissue evidence="8">Muscle</tissue>
    </source>
</reference>
<gene>
    <name evidence="8" type="ORF">C0Q70_01473</name>
</gene>
<dbReference type="OrthoDB" id="6114029at2759"/>
<dbReference type="InterPro" id="IPR001309">
    <property type="entry name" value="Pept_C14_p20"/>
</dbReference>
<dbReference type="InterPro" id="IPR015917">
    <property type="entry name" value="Pept_C14A"/>
</dbReference>
<dbReference type="SMART" id="SM00115">
    <property type="entry name" value="CASc"/>
    <property type="match status" value="1"/>
</dbReference>
<evidence type="ECO:0000259" key="7">
    <source>
        <dbReference type="PROSITE" id="PS50208"/>
    </source>
</evidence>
<proteinExistence type="inferred from homology"/>
<dbReference type="InterPro" id="IPR016129">
    <property type="entry name" value="Caspase_his_AS"/>
</dbReference>
<evidence type="ECO:0000256" key="2">
    <source>
        <dbReference type="ARBA" id="ARBA00022703"/>
    </source>
</evidence>
<name>A0A2T7PZL2_POMCA</name>
<dbReference type="InterPro" id="IPR029030">
    <property type="entry name" value="Caspase-like_dom_sf"/>
</dbReference>
<evidence type="ECO:0000313" key="8">
    <source>
        <dbReference type="EMBL" id="PVD38849.1"/>
    </source>
</evidence>
<dbReference type="Pfam" id="PF01335">
    <property type="entry name" value="DED"/>
    <property type="match status" value="1"/>
</dbReference>
<feature type="domain" description="Caspase family p10" evidence="6">
    <location>
        <begin position="435"/>
        <end position="481"/>
    </location>
</feature>
<evidence type="ECO:0000256" key="1">
    <source>
        <dbReference type="ARBA" id="ARBA00010134"/>
    </source>
</evidence>
<dbReference type="InterPro" id="IPR011029">
    <property type="entry name" value="DEATH-like_dom_sf"/>
</dbReference>
<dbReference type="Gene3D" id="3.40.50.1460">
    <property type="match status" value="1"/>
</dbReference>
<dbReference type="InterPro" id="IPR011600">
    <property type="entry name" value="Pept_C14_caspase"/>
</dbReference>
<dbReference type="GO" id="GO:0006508">
    <property type="term" value="P:proteolysis"/>
    <property type="evidence" value="ECO:0007669"/>
    <property type="project" value="InterPro"/>
</dbReference>
<dbReference type="GO" id="GO:0005737">
    <property type="term" value="C:cytoplasm"/>
    <property type="evidence" value="ECO:0007669"/>
    <property type="project" value="UniProtKB-ARBA"/>
</dbReference>